<organism evidence="4 5">
    <name type="scientific">Pelistega europaea</name>
    <dbReference type="NCBI Taxonomy" id="106147"/>
    <lineage>
        <taxon>Bacteria</taxon>
        <taxon>Pseudomonadati</taxon>
        <taxon>Pseudomonadota</taxon>
        <taxon>Betaproteobacteria</taxon>
        <taxon>Burkholderiales</taxon>
        <taxon>Alcaligenaceae</taxon>
        <taxon>Pelistega</taxon>
    </lineage>
</organism>
<dbReference type="GO" id="GO:0008933">
    <property type="term" value="F:peptidoglycan lytic transglycosylase activity"/>
    <property type="evidence" value="ECO:0007669"/>
    <property type="project" value="TreeGrafter"/>
</dbReference>
<dbReference type="PROSITE" id="PS51257">
    <property type="entry name" value="PROKAR_LIPOPROTEIN"/>
    <property type="match status" value="1"/>
</dbReference>
<dbReference type="Gene3D" id="1.10.8.350">
    <property type="entry name" value="Bacterial muramidase"/>
    <property type="match status" value="1"/>
</dbReference>
<evidence type="ECO:0000256" key="1">
    <source>
        <dbReference type="PIRSR" id="PIRSR611757-1"/>
    </source>
</evidence>
<sequence length="375" mass="41416">MSIYKTSVLWLASSLALTACASHSPSSQTPSFTTSATTVSSTTVSAGWQTENTSLSADKATFIAEVSQRYQIPASFVEKMLDSAKINDRVLRLMSPKTTAKVKRHWATYRSRFVEPIRIRKGTAFWNNNRGDLAEAERQYGVPAAVIAAIIGVETVYGEQMGTFNIRDALYSLGFYYPDPNRPDKGKIFRNQLAALIALTYTGHFDGYHAEGSFAGAYGMGQFMPVSIMHYAVDADNNGRIELDNSVKDAIFSVANFLAKHGWQRNMPIFAPVKLPANPAKLVDGDLEAHSSWAQLHSKGATTSVKNANWQQGLRLDVIDLRDDVYGNHEYRVATQNFFAITKYNRSYFYAASVADLATVLANQQLASGYQVTKP</sequence>
<dbReference type="PANTHER" id="PTHR30163:SF9">
    <property type="entry name" value="MEMBRANE-BOUND LYTIC MUREIN TRANSGLYCOSYLASE B"/>
    <property type="match status" value="1"/>
</dbReference>
<feature type="chain" id="PRO_5031191105" evidence="2">
    <location>
        <begin position="22"/>
        <end position="375"/>
    </location>
</feature>
<protein>
    <submittedName>
        <fullName evidence="4">Lytic murein transglycosylase B</fullName>
    </submittedName>
</protein>
<comment type="caution">
    <text evidence="4">The sequence shown here is derived from an EMBL/GenBank/DDBJ whole genome shotgun (WGS) entry which is preliminary data.</text>
</comment>
<accession>A0A7Y4P5I2</accession>
<dbReference type="Proteomes" id="UP000541421">
    <property type="component" value="Unassembled WGS sequence"/>
</dbReference>
<reference evidence="4 5" key="1">
    <citation type="submission" date="2020-05" db="EMBL/GenBank/DDBJ databases">
        <authorList>
            <person name="Niu N."/>
        </authorList>
    </citation>
    <scope>NUCLEOTIDE SEQUENCE [LARGE SCALE GENOMIC DNA]</scope>
    <source>
        <strain evidence="4 5">LMG10982</strain>
    </source>
</reference>
<dbReference type="EMBL" id="JABGBO010000002">
    <property type="protein sequence ID" value="NOL48884.1"/>
    <property type="molecule type" value="Genomic_DNA"/>
</dbReference>
<dbReference type="InterPro" id="IPR031304">
    <property type="entry name" value="SLT_2"/>
</dbReference>
<dbReference type="Pfam" id="PF13406">
    <property type="entry name" value="SLT_2"/>
    <property type="match status" value="1"/>
</dbReference>
<dbReference type="AlphaFoldDB" id="A0A7Y4P5I2"/>
<dbReference type="Gene3D" id="1.10.530.10">
    <property type="match status" value="1"/>
</dbReference>
<feature type="signal peptide" evidence="2">
    <location>
        <begin position="1"/>
        <end position="21"/>
    </location>
</feature>
<evidence type="ECO:0000256" key="2">
    <source>
        <dbReference type="SAM" id="SignalP"/>
    </source>
</evidence>
<dbReference type="InterPro" id="IPR023346">
    <property type="entry name" value="Lysozyme-like_dom_sf"/>
</dbReference>
<gene>
    <name evidence="4" type="primary">mltB</name>
    <name evidence="4" type="ORF">HKX40_01840</name>
</gene>
<evidence type="ECO:0000259" key="3">
    <source>
        <dbReference type="Pfam" id="PF13406"/>
    </source>
</evidence>
<dbReference type="RefSeq" id="WP_171587877.1">
    <property type="nucleotide sequence ID" value="NZ_JABGBO010000002.1"/>
</dbReference>
<feature type="domain" description="Transglycosylase SLT" evidence="3">
    <location>
        <begin position="58"/>
        <end position="358"/>
    </location>
</feature>
<dbReference type="InterPro" id="IPR011757">
    <property type="entry name" value="Lytic_transglycosylase_MltB"/>
</dbReference>
<proteinExistence type="predicted"/>
<dbReference type="PANTHER" id="PTHR30163">
    <property type="entry name" value="MEMBRANE-BOUND LYTIC MUREIN TRANSGLYCOSYLASE B"/>
    <property type="match status" value="1"/>
</dbReference>
<dbReference type="InterPro" id="IPR043426">
    <property type="entry name" value="MltB-like"/>
</dbReference>
<dbReference type="CDD" id="cd13399">
    <property type="entry name" value="Slt35-like"/>
    <property type="match status" value="1"/>
</dbReference>
<evidence type="ECO:0000313" key="5">
    <source>
        <dbReference type="Proteomes" id="UP000541421"/>
    </source>
</evidence>
<dbReference type="GO" id="GO:0009253">
    <property type="term" value="P:peptidoglycan catabolic process"/>
    <property type="evidence" value="ECO:0007669"/>
    <property type="project" value="TreeGrafter"/>
</dbReference>
<keyword evidence="5" id="KW-1185">Reference proteome</keyword>
<dbReference type="SUPFAM" id="SSF53955">
    <property type="entry name" value="Lysozyme-like"/>
    <property type="match status" value="1"/>
</dbReference>
<evidence type="ECO:0000313" key="4">
    <source>
        <dbReference type="EMBL" id="NOL48884.1"/>
    </source>
</evidence>
<feature type="active site" evidence="1">
    <location>
        <position position="154"/>
    </location>
</feature>
<keyword evidence="2" id="KW-0732">Signal</keyword>
<dbReference type="NCBIfam" id="TIGR02282">
    <property type="entry name" value="MltB"/>
    <property type="match status" value="1"/>
</dbReference>
<name>A0A7Y4P5I2_9BURK</name>